<evidence type="ECO:0000313" key="2">
    <source>
        <dbReference type="EMBL" id="KAJ4436466.1"/>
    </source>
</evidence>
<dbReference type="EMBL" id="JAJSOF020000021">
    <property type="protein sequence ID" value="KAJ4436466.1"/>
    <property type="molecule type" value="Genomic_DNA"/>
</dbReference>
<keyword evidence="1" id="KW-1133">Transmembrane helix</keyword>
<keyword evidence="1" id="KW-0472">Membrane</keyword>
<name>A0ABQ8SQJ8_PERAM</name>
<evidence type="ECO:0000256" key="1">
    <source>
        <dbReference type="SAM" id="Phobius"/>
    </source>
</evidence>
<protein>
    <submittedName>
        <fullName evidence="2">Uncharacterized protein</fullName>
    </submittedName>
</protein>
<reference evidence="2 3" key="1">
    <citation type="journal article" date="2022" name="Allergy">
        <title>Genome assembly and annotation of Periplaneta americana reveal a comprehensive cockroach allergen profile.</title>
        <authorList>
            <person name="Wang L."/>
            <person name="Xiong Q."/>
            <person name="Saelim N."/>
            <person name="Wang L."/>
            <person name="Nong W."/>
            <person name="Wan A.T."/>
            <person name="Shi M."/>
            <person name="Liu X."/>
            <person name="Cao Q."/>
            <person name="Hui J.H.L."/>
            <person name="Sookrung N."/>
            <person name="Leung T.F."/>
            <person name="Tungtrongchitr A."/>
            <person name="Tsui S.K.W."/>
        </authorList>
    </citation>
    <scope>NUCLEOTIDE SEQUENCE [LARGE SCALE GENOMIC DNA]</scope>
    <source>
        <strain evidence="2">PWHHKU_190912</strain>
    </source>
</reference>
<keyword evidence="1" id="KW-0812">Transmembrane</keyword>
<evidence type="ECO:0000313" key="3">
    <source>
        <dbReference type="Proteomes" id="UP001148838"/>
    </source>
</evidence>
<gene>
    <name evidence="2" type="ORF">ANN_16497</name>
</gene>
<feature type="transmembrane region" description="Helical" evidence="1">
    <location>
        <begin position="33"/>
        <end position="54"/>
    </location>
</feature>
<accession>A0ABQ8SQJ8</accession>
<dbReference type="Proteomes" id="UP001148838">
    <property type="component" value="Unassembled WGS sequence"/>
</dbReference>
<comment type="caution">
    <text evidence="2">The sequence shown here is derived from an EMBL/GenBank/DDBJ whole genome shotgun (WGS) entry which is preliminary data.</text>
</comment>
<keyword evidence="3" id="KW-1185">Reference proteome</keyword>
<organism evidence="2 3">
    <name type="scientific">Periplaneta americana</name>
    <name type="common">American cockroach</name>
    <name type="synonym">Blatta americana</name>
    <dbReference type="NCBI Taxonomy" id="6978"/>
    <lineage>
        <taxon>Eukaryota</taxon>
        <taxon>Metazoa</taxon>
        <taxon>Ecdysozoa</taxon>
        <taxon>Arthropoda</taxon>
        <taxon>Hexapoda</taxon>
        <taxon>Insecta</taxon>
        <taxon>Pterygota</taxon>
        <taxon>Neoptera</taxon>
        <taxon>Polyneoptera</taxon>
        <taxon>Dictyoptera</taxon>
        <taxon>Blattodea</taxon>
        <taxon>Blattoidea</taxon>
        <taxon>Blattidae</taxon>
        <taxon>Blattinae</taxon>
        <taxon>Periplaneta</taxon>
    </lineage>
</organism>
<proteinExistence type="predicted"/>
<sequence length="89" mass="10199">MLDNWLMPQLNEDRGSNYIFQQGGCLAHYHKHVRGILCSCLCFSLIFNCIITAVDLIDRDMLTHVGILRIISYHIDVCRIGRGGKIEHL</sequence>